<feature type="compositionally biased region" description="Polar residues" evidence="1">
    <location>
        <begin position="424"/>
        <end position="465"/>
    </location>
</feature>
<gene>
    <name evidence="3" type="ORF">KDI_18010</name>
</gene>
<evidence type="ECO:0000259" key="2">
    <source>
        <dbReference type="PROSITE" id="PS50911"/>
    </source>
</evidence>
<evidence type="ECO:0000256" key="1">
    <source>
        <dbReference type="SAM" id="MobiDB-lite"/>
    </source>
</evidence>
<protein>
    <recommendedName>
        <fullName evidence="2">Peptidase C51 domain-containing protein</fullName>
    </recommendedName>
</protein>
<dbReference type="PROSITE" id="PS50911">
    <property type="entry name" value="CHAP"/>
    <property type="match status" value="1"/>
</dbReference>
<feature type="domain" description="Peptidase C51" evidence="2">
    <location>
        <begin position="52"/>
        <end position="191"/>
    </location>
</feature>
<dbReference type="EMBL" id="BIXY01000020">
    <property type="protein sequence ID" value="GCF08237.1"/>
    <property type="molecule type" value="Genomic_DNA"/>
</dbReference>
<feature type="compositionally biased region" description="Low complexity" evidence="1">
    <location>
        <begin position="548"/>
        <end position="572"/>
    </location>
</feature>
<feature type="compositionally biased region" description="Low complexity" evidence="1">
    <location>
        <begin position="228"/>
        <end position="252"/>
    </location>
</feature>
<evidence type="ECO:0000313" key="4">
    <source>
        <dbReference type="Proteomes" id="UP000322530"/>
    </source>
</evidence>
<feature type="region of interest" description="Disordered" evidence="1">
    <location>
        <begin position="541"/>
        <end position="572"/>
    </location>
</feature>
<feature type="region of interest" description="Disordered" evidence="1">
    <location>
        <begin position="424"/>
        <end position="529"/>
    </location>
</feature>
<comment type="caution">
    <text evidence="3">The sequence shown here is derived from an EMBL/GenBank/DDBJ whole genome shotgun (WGS) entry which is preliminary data.</text>
</comment>
<dbReference type="InterPro" id="IPR038765">
    <property type="entry name" value="Papain-like_cys_pep_sf"/>
</dbReference>
<feature type="region of interest" description="Disordered" evidence="1">
    <location>
        <begin position="219"/>
        <end position="252"/>
    </location>
</feature>
<name>A0A5A5TA62_9CHLR</name>
<dbReference type="InterPro" id="IPR007921">
    <property type="entry name" value="CHAP_dom"/>
</dbReference>
<dbReference type="AlphaFoldDB" id="A0A5A5TA62"/>
<accession>A0A5A5TA62</accession>
<dbReference type="Proteomes" id="UP000322530">
    <property type="component" value="Unassembled WGS sequence"/>
</dbReference>
<feature type="compositionally biased region" description="Low complexity" evidence="1">
    <location>
        <begin position="466"/>
        <end position="508"/>
    </location>
</feature>
<sequence length="882" mass="95557">MCIHLHKHMFVKVLGLVLLCSIIAVEFSPFVTPSVFARSTQPAHVQHASYGCSQFTFTSDGNPYALCPGPYPGGGNCVWWAWEQWHLLNYDLPTNWGNAAEWAIDATQAGFSVGTTPRVASIAVFPIGDGTWASGPAGHVAFVTSVSADHSTFDVTYQNYGDSTPMYADKGYNVSVINEPRYQNGQLRFIYFPQQVDVTLFSRLPDIASFGDPTAAVAQANSDQNAGSTSTTNINATTSNTDITTTTQQQHQNTYTSDRIALGLAPASSDQEFNADFTGTGSSNLLLYNRQKGSIQIYKLNQQRVSAQKVRPQAGDDGDGVLLRVPPTSSPLVDLGDAITPANSWGSALDIHVGNFSGGKTSEILLYDRAAGTIQILSLTSDLQIKKHVTHPDIGTGWELSVGRFNGKSSGLFMYKRYAFATSNDPAPGTSSDTNTGTVNVQGNPSVTVTPAGTPNTPSFTHHSSPTATAKPVVTATATPKPRPTATVTPTATATPKPTVTPTATPAPTVSPTPTPTTTSVPPTTATPVPSPIVVPTQAPTPVPPTAPAAAPTVSPAPAQMATPKSTATMPPTTMATTMKTIENSYQLPAAVNGDTPPNQSSDLSGMPLATWEKQGRSSNIQLLDFNPDFSIRHRQTYTLWHANWEVYVGRFVNAQQDGIFLYDRTEGEGRTMDFDQNLMVQDYHEQHNLAGNWVVYSGDFVNTGRAQLLLYDPGNGDMQFLQFDQHLALSRQKLVSNMGAHQVLYVGHFGMSSLGIMLYDAQAAQSTFIAFDQKLNVSHQYLVQSWDQKWQILVGSFINQAHCIQNIDCTKSDTILVLNRQSGHLAQYIFSFGREFTVYDNRIQSFLRVGIPVQQQVKSVDTTQFSLVNSLSTNIRNEELY</sequence>
<dbReference type="SUPFAM" id="SSF54001">
    <property type="entry name" value="Cysteine proteinases"/>
    <property type="match status" value="1"/>
</dbReference>
<dbReference type="Pfam" id="PF05257">
    <property type="entry name" value="CHAP"/>
    <property type="match status" value="1"/>
</dbReference>
<keyword evidence="4" id="KW-1185">Reference proteome</keyword>
<dbReference type="Gene3D" id="3.90.1720.10">
    <property type="entry name" value="endopeptidase domain like (from Nostoc punctiforme)"/>
    <property type="match status" value="1"/>
</dbReference>
<feature type="compositionally biased region" description="Low complexity" evidence="1">
    <location>
        <begin position="516"/>
        <end position="528"/>
    </location>
</feature>
<organism evidence="3 4">
    <name type="scientific">Dictyobacter arantiisoli</name>
    <dbReference type="NCBI Taxonomy" id="2014874"/>
    <lineage>
        <taxon>Bacteria</taxon>
        <taxon>Bacillati</taxon>
        <taxon>Chloroflexota</taxon>
        <taxon>Ktedonobacteria</taxon>
        <taxon>Ktedonobacterales</taxon>
        <taxon>Dictyobacteraceae</taxon>
        <taxon>Dictyobacter</taxon>
    </lineage>
</organism>
<proteinExistence type="predicted"/>
<reference evidence="3 4" key="1">
    <citation type="submission" date="2019-01" db="EMBL/GenBank/DDBJ databases">
        <title>Draft genome sequence of Dictyobacter sp. Uno17.</title>
        <authorList>
            <person name="Wang C.M."/>
            <person name="Zheng Y."/>
            <person name="Sakai Y."/>
            <person name="Abe K."/>
            <person name="Yokota A."/>
            <person name="Yabe S."/>
        </authorList>
    </citation>
    <scope>NUCLEOTIDE SEQUENCE [LARGE SCALE GENOMIC DNA]</scope>
    <source>
        <strain evidence="3 4">Uno17</strain>
    </source>
</reference>
<evidence type="ECO:0000313" key="3">
    <source>
        <dbReference type="EMBL" id="GCF08237.1"/>
    </source>
</evidence>